<dbReference type="EMBL" id="BMSJ01000014">
    <property type="protein sequence ID" value="GGR48474.1"/>
    <property type="molecule type" value="Genomic_DNA"/>
</dbReference>
<protein>
    <submittedName>
        <fullName evidence="1">Uncharacterized protein</fullName>
    </submittedName>
</protein>
<accession>A0AAV4KT40</accession>
<reference evidence="1 2" key="1">
    <citation type="journal article" date="2014" name="Int. J. Syst. Evol. Microbiol.">
        <title>Complete genome sequence of Corynebacterium casei LMG S-19264T (=DSM 44701T), isolated from a smear-ripened cheese.</title>
        <authorList>
            <consortium name="US DOE Joint Genome Institute (JGI-PGF)"/>
            <person name="Walter F."/>
            <person name="Albersmeier A."/>
            <person name="Kalinowski J."/>
            <person name="Ruckert C."/>
        </authorList>
    </citation>
    <scope>NUCLEOTIDE SEQUENCE [LARGE SCALE GENOMIC DNA]</scope>
    <source>
        <strain evidence="1 2">JCM 4205</strain>
    </source>
</reference>
<dbReference type="Proteomes" id="UP000642014">
    <property type="component" value="Unassembled WGS sequence"/>
</dbReference>
<evidence type="ECO:0000313" key="1">
    <source>
        <dbReference type="EMBL" id="GGR48474.1"/>
    </source>
</evidence>
<evidence type="ECO:0000313" key="2">
    <source>
        <dbReference type="Proteomes" id="UP000642014"/>
    </source>
</evidence>
<gene>
    <name evidence="1" type="ORF">GCM10010497_59990</name>
</gene>
<proteinExistence type="predicted"/>
<dbReference type="AlphaFoldDB" id="A0AAV4KT40"/>
<sequence>MIGSYTERFTVPLVSAVLGDLAMTWTEVLQSPSPSALAWRLLSVRTGRDAVTAGPHRVLPAAQADAVLLRYRLGLPAEQAAEVMGREPAEFAWLLKQTVRTGAAA</sequence>
<organism evidence="1 2">
    <name type="scientific">Streptomyces cinereoruber</name>
    <dbReference type="NCBI Taxonomy" id="67260"/>
    <lineage>
        <taxon>Bacteria</taxon>
        <taxon>Bacillati</taxon>
        <taxon>Actinomycetota</taxon>
        <taxon>Actinomycetes</taxon>
        <taxon>Kitasatosporales</taxon>
        <taxon>Streptomycetaceae</taxon>
        <taxon>Streptomyces</taxon>
    </lineage>
</organism>
<name>A0AAV4KT40_9ACTN</name>
<comment type="caution">
    <text evidence="1">The sequence shown here is derived from an EMBL/GenBank/DDBJ whole genome shotgun (WGS) entry which is preliminary data.</text>
</comment>